<evidence type="ECO:0000313" key="2">
    <source>
        <dbReference type="EMBL" id="SGZ17358.1"/>
    </source>
</evidence>
<keyword evidence="1" id="KW-0812">Transmembrane</keyword>
<evidence type="ECO:0000313" key="3">
    <source>
        <dbReference type="Proteomes" id="UP000183794"/>
    </source>
</evidence>
<dbReference type="Proteomes" id="UP000183794">
    <property type="component" value="Unassembled WGS sequence"/>
</dbReference>
<proteinExistence type="predicted"/>
<gene>
    <name evidence="2" type="ORF">NVI5450_4507</name>
</gene>
<keyword evidence="1" id="KW-0472">Membrane</keyword>
<dbReference type="EMBL" id="FPLD01000131">
    <property type="protein sequence ID" value="SGZ17358.1"/>
    <property type="molecule type" value="Genomic_DNA"/>
</dbReference>
<protein>
    <submittedName>
        <fullName evidence="2">Uncharacterized protein</fullName>
    </submittedName>
</protein>
<sequence length="53" mass="5966">MKNLMILALFVYLVFGNVSSDLHMLIDLMFNIPWYVATVIAAIIGINLPKSIK</sequence>
<reference evidence="2 3" key="1">
    <citation type="submission" date="2016-11" db="EMBL/GenBank/DDBJ databases">
        <authorList>
            <person name="Jaros S."/>
            <person name="Januszkiewicz K."/>
            <person name="Wedrychowicz H."/>
        </authorList>
    </citation>
    <scope>NUCLEOTIDE SEQUENCE [LARGE SCALE GENOMIC DNA]</scope>
    <source>
        <strain evidence="2">NVI 5450</strain>
    </source>
</reference>
<evidence type="ECO:0000256" key="1">
    <source>
        <dbReference type="SAM" id="Phobius"/>
    </source>
</evidence>
<name>A0A1L0F5G1_9GAMM</name>
<feature type="transmembrane region" description="Helical" evidence="1">
    <location>
        <begin position="30"/>
        <end position="48"/>
    </location>
</feature>
<dbReference type="RefSeq" id="WP_175545907.1">
    <property type="nucleotide sequence ID" value="NZ_FPLD01000131.1"/>
</dbReference>
<organism evidence="2 3">
    <name type="scientific">Moritella viscosa</name>
    <dbReference type="NCBI Taxonomy" id="80854"/>
    <lineage>
        <taxon>Bacteria</taxon>
        <taxon>Pseudomonadati</taxon>
        <taxon>Pseudomonadota</taxon>
        <taxon>Gammaproteobacteria</taxon>
        <taxon>Alteromonadales</taxon>
        <taxon>Moritellaceae</taxon>
        <taxon>Moritella</taxon>
    </lineage>
</organism>
<accession>A0A1L0F5G1</accession>
<dbReference type="AlphaFoldDB" id="A0A1L0F5G1"/>
<keyword evidence="1" id="KW-1133">Transmembrane helix</keyword>